<sequence length="136" mass="14167">MSTFGQNPWQQMPQYGPQQMPWFGPQPPQKQQPLGQGPMWGGGPTPGFGMGGGQQQAAGPSLAQAQPSLAQAGPTRMQPPPSQPQTLMQPPPGTAASQPLTVDESLPWGPARAGFGGAGDWAAIRDYTRGAYGPGF</sequence>
<evidence type="ECO:0000256" key="1">
    <source>
        <dbReference type="SAM" id="MobiDB-lite"/>
    </source>
</evidence>
<feature type="region of interest" description="Disordered" evidence="1">
    <location>
        <begin position="1"/>
        <end position="118"/>
    </location>
</feature>
<feature type="compositionally biased region" description="Gly residues" evidence="1">
    <location>
        <begin position="38"/>
        <end position="54"/>
    </location>
</feature>
<gene>
    <name evidence="2" type="ORF">LCGC14_2342450</name>
</gene>
<dbReference type="EMBL" id="LAZR01033920">
    <property type="protein sequence ID" value="KKL46747.1"/>
    <property type="molecule type" value="Genomic_DNA"/>
</dbReference>
<organism evidence="2">
    <name type="scientific">marine sediment metagenome</name>
    <dbReference type="NCBI Taxonomy" id="412755"/>
    <lineage>
        <taxon>unclassified sequences</taxon>
        <taxon>metagenomes</taxon>
        <taxon>ecological metagenomes</taxon>
    </lineage>
</organism>
<reference evidence="2" key="1">
    <citation type="journal article" date="2015" name="Nature">
        <title>Complex archaea that bridge the gap between prokaryotes and eukaryotes.</title>
        <authorList>
            <person name="Spang A."/>
            <person name="Saw J.H."/>
            <person name="Jorgensen S.L."/>
            <person name="Zaremba-Niedzwiedzka K."/>
            <person name="Martijn J."/>
            <person name="Lind A.E."/>
            <person name="van Eijk R."/>
            <person name="Schleper C."/>
            <person name="Guy L."/>
            <person name="Ettema T.J."/>
        </authorList>
    </citation>
    <scope>NUCLEOTIDE SEQUENCE</scope>
</reference>
<feature type="compositionally biased region" description="Low complexity" evidence="1">
    <location>
        <begin position="8"/>
        <end position="22"/>
    </location>
</feature>
<comment type="caution">
    <text evidence="2">The sequence shown here is derived from an EMBL/GenBank/DDBJ whole genome shotgun (WGS) entry which is preliminary data.</text>
</comment>
<feature type="non-terminal residue" evidence="2">
    <location>
        <position position="136"/>
    </location>
</feature>
<feature type="compositionally biased region" description="Low complexity" evidence="1">
    <location>
        <begin position="55"/>
        <end position="72"/>
    </location>
</feature>
<evidence type="ECO:0000313" key="2">
    <source>
        <dbReference type="EMBL" id="KKL46747.1"/>
    </source>
</evidence>
<dbReference type="AlphaFoldDB" id="A0A0F9F6R8"/>
<feature type="compositionally biased region" description="Pro residues" evidence="1">
    <location>
        <begin position="77"/>
        <end position="93"/>
    </location>
</feature>
<proteinExistence type="predicted"/>
<name>A0A0F9F6R8_9ZZZZ</name>
<accession>A0A0F9F6R8</accession>
<protein>
    <submittedName>
        <fullName evidence="2">Uncharacterized protein</fullName>
    </submittedName>
</protein>